<dbReference type="Gene3D" id="2.40.100.10">
    <property type="entry name" value="Cyclophilin-like"/>
    <property type="match status" value="1"/>
</dbReference>
<keyword evidence="6" id="KW-1185">Reference proteome</keyword>
<accession>A0ABS8BYS1</accession>
<gene>
    <name evidence="5" type="ORF">JAO78_000030</name>
</gene>
<proteinExistence type="predicted"/>
<name>A0ABS8BYS1_9ALTE</name>
<dbReference type="Gene3D" id="3.30.1360.40">
    <property type="match status" value="1"/>
</dbReference>
<feature type="domain" description="Carboxyltransferase" evidence="4">
    <location>
        <begin position="21"/>
        <end position="223"/>
    </location>
</feature>
<dbReference type="InterPro" id="IPR029000">
    <property type="entry name" value="Cyclophilin-like_dom_sf"/>
</dbReference>
<dbReference type="InterPro" id="IPR010016">
    <property type="entry name" value="PxpB"/>
</dbReference>
<dbReference type="SUPFAM" id="SSF50891">
    <property type="entry name" value="Cyclophilin-like"/>
    <property type="match status" value="1"/>
</dbReference>
<evidence type="ECO:0000313" key="5">
    <source>
        <dbReference type="EMBL" id="MCB5225203.1"/>
    </source>
</evidence>
<evidence type="ECO:0000313" key="6">
    <source>
        <dbReference type="Proteomes" id="UP000633814"/>
    </source>
</evidence>
<organism evidence="5 6">
    <name type="scientific">Alishewanella maricola</name>
    <dbReference type="NCBI Taxonomy" id="2795740"/>
    <lineage>
        <taxon>Bacteria</taxon>
        <taxon>Pseudomonadati</taxon>
        <taxon>Pseudomonadota</taxon>
        <taxon>Gammaproteobacteria</taxon>
        <taxon>Alteromonadales</taxon>
        <taxon>Alteromonadaceae</taxon>
        <taxon>Alishewanella</taxon>
    </lineage>
</organism>
<dbReference type="RefSeq" id="WP_226749308.1">
    <property type="nucleotide sequence ID" value="NZ_JAEINI020000001.1"/>
</dbReference>
<dbReference type="GO" id="GO:0016787">
    <property type="term" value="F:hydrolase activity"/>
    <property type="evidence" value="ECO:0007669"/>
    <property type="project" value="UniProtKB-KW"/>
</dbReference>
<dbReference type="EMBL" id="JAEINI020000001">
    <property type="protein sequence ID" value="MCB5225203.1"/>
    <property type="molecule type" value="Genomic_DNA"/>
</dbReference>
<dbReference type="Proteomes" id="UP000633814">
    <property type="component" value="Unassembled WGS sequence"/>
</dbReference>
<evidence type="ECO:0000256" key="1">
    <source>
        <dbReference type="ARBA" id="ARBA00022741"/>
    </source>
</evidence>
<protein>
    <submittedName>
        <fullName evidence="5">Allophanate hydrolase subunit 1</fullName>
    </submittedName>
</protein>
<keyword evidence="2 5" id="KW-0378">Hydrolase</keyword>
<evidence type="ECO:0000259" key="4">
    <source>
        <dbReference type="SMART" id="SM00796"/>
    </source>
</evidence>
<dbReference type="SMART" id="SM00796">
    <property type="entry name" value="AHS1"/>
    <property type="match status" value="1"/>
</dbReference>
<keyword evidence="3" id="KW-0067">ATP-binding</keyword>
<comment type="caution">
    <text evidence="5">The sequence shown here is derived from an EMBL/GenBank/DDBJ whole genome shotgun (WGS) entry which is preliminary data.</text>
</comment>
<dbReference type="SUPFAM" id="SSF160467">
    <property type="entry name" value="PH0987 N-terminal domain-like"/>
    <property type="match status" value="1"/>
</dbReference>
<dbReference type="PANTHER" id="PTHR34698:SF2">
    <property type="entry name" value="5-OXOPROLINASE SUBUNIT B"/>
    <property type="match status" value="1"/>
</dbReference>
<sequence length="247" mass="26224">MSEINLNRSDLLVCGLSAADYHLQIAGENAYILYLTTQQISPGAALHIQTAMQLLQPLVGTVLVELLPSYASLLITFNPLQQSHLTLRPQLVKALAKPAAKLATSTAKCVELPVWYSEQDDLDLVRVAKATGLSVAEVIALHSQCSYQVYAIGFAPGFAYLGELPAALALPRLSTPRAKVPAGAVAIADRQTAVYPAASPGGWHLLGLCPVPMFNAKQQPAMPVAVGDQVNFVPITARDYSLLGGLV</sequence>
<evidence type="ECO:0000256" key="2">
    <source>
        <dbReference type="ARBA" id="ARBA00022801"/>
    </source>
</evidence>
<reference evidence="5 6" key="1">
    <citation type="submission" date="2021-10" db="EMBL/GenBank/DDBJ databases">
        <title>Alishewanella koreense sp. nov. isolated from seawater of southwestern coast in South Korea and the proposal for the reclassification of Rheinheimera perlucida and Rheinheimera tuosuensis as Arsukibacterium perlucida and Arsukibacterium tuosuensis.</title>
        <authorList>
            <person name="Kim K.H."/>
            <person name="Ruan W."/>
            <person name="Kim K.R."/>
            <person name="Baek J.H."/>
            <person name="Jeon C.O."/>
        </authorList>
    </citation>
    <scope>NUCLEOTIDE SEQUENCE [LARGE SCALE GENOMIC DNA]</scope>
    <source>
        <strain evidence="5 6">16-MA</strain>
    </source>
</reference>
<dbReference type="InterPro" id="IPR003833">
    <property type="entry name" value="CT_C_D"/>
</dbReference>
<dbReference type="Pfam" id="PF02682">
    <property type="entry name" value="CT_C_D"/>
    <property type="match status" value="1"/>
</dbReference>
<keyword evidence="1" id="KW-0547">Nucleotide-binding</keyword>
<dbReference type="PANTHER" id="PTHR34698">
    <property type="entry name" value="5-OXOPROLINASE SUBUNIT B"/>
    <property type="match status" value="1"/>
</dbReference>
<evidence type="ECO:0000256" key="3">
    <source>
        <dbReference type="ARBA" id="ARBA00022840"/>
    </source>
</evidence>